<sequence>MILGVIYTYSCPWPPEWMHPIQSQKLAPARCPSSAAAPAVSPHRCSSFREWAEWVHHPVRPSNRRPIPDHGALCSSAEPKSAVAAVPWFVWLDLALSSASSGNSVGQYAAWSASSSVAESSNSPSAFAPRR</sequence>
<name>Q4V598_DROME</name>
<accession>Q4V598</accession>
<reference evidence="1" key="1">
    <citation type="submission" date="2005-05" db="EMBL/GenBank/DDBJ databases">
        <authorList>
            <person name="Stapleton M."/>
            <person name="Carlson J."/>
            <person name="Chavez C."/>
            <person name="Frise E."/>
            <person name="George R."/>
            <person name="Pacleb J."/>
            <person name="Park S."/>
            <person name="Wan K."/>
            <person name="Yu C."/>
            <person name="Celniker S."/>
        </authorList>
    </citation>
    <scope>NUCLEOTIDE SEQUENCE</scope>
</reference>
<organism evidence="1">
    <name type="scientific">Drosophila melanogaster</name>
    <name type="common">Fruit fly</name>
    <dbReference type="NCBI Taxonomy" id="7227"/>
    <lineage>
        <taxon>Eukaryota</taxon>
        <taxon>Metazoa</taxon>
        <taxon>Ecdysozoa</taxon>
        <taxon>Arthropoda</taxon>
        <taxon>Hexapoda</taxon>
        <taxon>Insecta</taxon>
        <taxon>Pterygota</taxon>
        <taxon>Neoptera</taxon>
        <taxon>Endopterygota</taxon>
        <taxon>Diptera</taxon>
        <taxon>Brachycera</taxon>
        <taxon>Muscomorpha</taxon>
        <taxon>Ephydroidea</taxon>
        <taxon>Drosophilidae</taxon>
        <taxon>Drosophila</taxon>
        <taxon>Sophophora</taxon>
    </lineage>
</organism>
<proteinExistence type="evidence at transcript level"/>
<evidence type="ECO:0000313" key="1">
    <source>
        <dbReference type="EMBL" id="AAY55174.1"/>
    </source>
</evidence>
<dbReference type="AlphaFoldDB" id="Q4V598"/>
<protein>
    <submittedName>
        <fullName evidence="1">IP07323p</fullName>
    </submittedName>
</protein>
<dbReference type="EMBL" id="BT022758">
    <property type="protein sequence ID" value="AAY55174.1"/>
    <property type="molecule type" value="mRNA"/>
</dbReference>